<dbReference type="SMART" id="SM00450">
    <property type="entry name" value="RHOD"/>
    <property type="match status" value="1"/>
</dbReference>
<proteinExistence type="predicted"/>
<dbReference type="InterPro" id="IPR052367">
    <property type="entry name" value="Thiosulfate_ST/Rhodanese-like"/>
</dbReference>
<gene>
    <name evidence="1" type="ORF">CJ263_03805</name>
</gene>
<reference evidence="1 2" key="1">
    <citation type="submission" date="2017-08" db="EMBL/GenBank/DDBJ databases">
        <title>The complete genome sequence of Maribacter sp. B1, isolated from deep-sea sediment.</title>
        <authorList>
            <person name="Wu Y.-H."/>
            <person name="Cheng H."/>
            <person name="Xu X.-W."/>
        </authorList>
    </citation>
    <scope>NUCLEOTIDE SEQUENCE [LARGE SCALE GENOMIC DNA]</scope>
    <source>
        <strain evidence="1 2">B1</strain>
    </source>
</reference>
<evidence type="ECO:0000313" key="2">
    <source>
        <dbReference type="Proteomes" id="UP000215244"/>
    </source>
</evidence>
<organism evidence="1 2">
    <name type="scientific">Maribacter cobaltidurans</name>
    <dbReference type="NCBI Taxonomy" id="1178778"/>
    <lineage>
        <taxon>Bacteria</taxon>
        <taxon>Pseudomonadati</taxon>
        <taxon>Bacteroidota</taxon>
        <taxon>Flavobacteriia</taxon>
        <taxon>Flavobacteriales</taxon>
        <taxon>Flavobacteriaceae</taxon>
        <taxon>Maribacter</taxon>
    </lineage>
</organism>
<keyword evidence="1" id="KW-0808">Transferase</keyword>
<dbReference type="PANTHER" id="PTHR45431">
    <property type="entry name" value="RHODANESE-LIKE DOMAIN-CONTAINING PROTEIN 15, CHLOROPLASTIC"/>
    <property type="match status" value="1"/>
</dbReference>
<sequence length="120" mass="13602">MKFRLILFLSILANLSCAQNPSSKAITSVTQNELSEVILLDVRTPEEYSQGHLENALNINWFDADFDKQVEKIDKDETIYVYCKVGGRSAKAQQKLLTLGYKNVVNLDGGYDAWRSKNNK</sequence>
<dbReference type="PANTHER" id="PTHR45431:SF3">
    <property type="entry name" value="RHODANESE-LIKE DOMAIN-CONTAINING PROTEIN 15, CHLOROPLASTIC"/>
    <property type="match status" value="1"/>
</dbReference>
<dbReference type="OrthoDB" id="9808735at2"/>
<keyword evidence="2" id="KW-1185">Reference proteome</keyword>
<dbReference type="SUPFAM" id="SSF52821">
    <property type="entry name" value="Rhodanese/Cell cycle control phosphatase"/>
    <property type="match status" value="1"/>
</dbReference>
<accession>A0A223V2T0</accession>
<dbReference type="KEGG" id="marb:CJ263_03805"/>
<dbReference type="AlphaFoldDB" id="A0A223V2T0"/>
<evidence type="ECO:0000313" key="1">
    <source>
        <dbReference type="EMBL" id="ASV29420.1"/>
    </source>
</evidence>
<dbReference type="RefSeq" id="WP_094996046.1">
    <property type="nucleotide sequence ID" value="NZ_BMJL01000001.1"/>
</dbReference>
<name>A0A223V2T0_9FLAO</name>
<dbReference type="PROSITE" id="PS50206">
    <property type="entry name" value="RHODANESE_3"/>
    <property type="match status" value="1"/>
</dbReference>
<dbReference type="CDD" id="cd00158">
    <property type="entry name" value="RHOD"/>
    <property type="match status" value="1"/>
</dbReference>
<protein>
    <submittedName>
        <fullName evidence="1">Sulfurtransferase</fullName>
    </submittedName>
</protein>
<dbReference type="Proteomes" id="UP000215244">
    <property type="component" value="Chromosome"/>
</dbReference>
<dbReference type="InterPro" id="IPR001763">
    <property type="entry name" value="Rhodanese-like_dom"/>
</dbReference>
<dbReference type="Gene3D" id="3.40.250.10">
    <property type="entry name" value="Rhodanese-like domain"/>
    <property type="match status" value="1"/>
</dbReference>
<dbReference type="GO" id="GO:0016740">
    <property type="term" value="F:transferase activity"/>
    <property type="evidence" value="ECO:0007669"/>
    <property type="project" value="UniProtKB-KW"/>
</dbReference>
<dbReference type="InterPro" id="IPR036873">
    <property type="entry name" value="Rhodanese-like_dom_sf"/>
</dbReference>
<dbReference type="Pfam" id="PF00581">
    <property type="entry name" value="Rhodanese"/>
    <property type="match status" value="1"/>
</dbReference>
<dbReference type="EMBL" id="CP022957">
    <property type="protein sequence ID" value="ASV29420.1"/>
    <property type="molecule type" value="Genomic_DNA"/>
</dbReference>